<dbReference type="EMBL" id="UYRV01011681">
    <property type="protein sequence ID" value="VDK58315.1"/>
    <property type="molecule type" value="Genomic_DNA"/>
</dbReference>
<feature type="compositionally biased region" description="Basic and acidic residues" evidence="1">
    <location>
        <begin position="99"/>
        <end position="110"/>
    </location>
</feature>
<accession>A0A3P6RVX0</accession>
<dbReference type="AlphaFoldDB" id="A0A3P6RVX0"/>
<dbReference type="OrthoDB" id="5877269at2759"/>
<evidence type="ECO:0000313" key="2">
    <source>
        <dbReference type="EMBL" id="VDK58315.1"/>
    </source>
</evidence>
<reference evidence="2 3" key="1">
    <citation type="submission" date="2018-11" db="EMBL/GenBank/DDBJ databases">
        <authorList>
            <consortium name="Pathogen Informatics"/>
        </authorList>
    </citation>
    <scope>NUCLEOTIDE SEQUENCE [LARGE SCALE GENOMIC DNA]</scope>
</reference>
<feature type="compositionally biased region" description="Basic and acidic residues" evidence="1">
    <location>
        <begin position="232"/>
        <end position="242"/>
    </location>
</feature>
<protein>
    <submittedName>
        <fullName evidence="2">Uncharacterized protein</fullName>
    </submittedName>
</protein>
<evidence type="ECO:0000313" key="3">
    <source>
        <dbReference type="Proteomes" id="UP000271889"/>
    </source>
</evidence>
<keyword evidence="3" id="KW-1185">Reference proteome</keyword>
<feature type="region of interest" description="Disordered" evidence="1">
    <location>
        <begin position="144"/>
        <end position="249"/>
    </location>
</feature>
<evidence type="ECO:0000256" key="1">
    <source>
        <dbReference type="SAM" id="MobiDB-lite"/>
    </source>
</evidence>
<name>A0A3P6RVX0_CYLGO</name>
<feature type="non-terminal residue" evidence="2">
    <location>
        <position position="249"/>
    </location>
</feature>
<feature type="compositionally biased region" description="Polar residues" evidence="1">
    <location>
        <begin position="66"/>
        <end position="85"/>
    </location>
</feature>
<organism evidence="2 3">
    <name type="scientific">Cylicostephanus goldi</name>
    <name type="common">Nematode worm</name>
    <dbReference type="NCBI Taxonomy" id="71465"/>
    <lineage>
        <taxon>Eukaryota</taxon>
        <taxon>Metazoa</taxon>
        <taxon>Ecdysozoa</taxon>
        <taxon>Nematoda</taxon>
        <taxon>Chromadorea</taxon>
        <taxon>Rhabditida</taxon>
        <taxon>Rhabditina</taxon>
        <taxon>Rhabditomorpha</taxon>
        <taxon>Strongyloidea</taxon>
        <taxon>Strongylidae</taxon>
        <taxon>Cylicostephanus</taxon>
    </lineage>
</organism>
<feature type="compositionally biased region" description="Basic and acidic residues" evidence="1">
    <location>
        <begin position="144"/>
        <end position="162"/>
    </location>
</feature>
<gene>
    <name evidence="2" type="ORF">CGOC_LOCUS4278</name>
</gene>
<dbReference type="Proteomes" id="UP000271889">
    <property type="component" value="Unassembled WGS sequence"/>
</dbReference>
<sequence length="249" mass="28678">MEGISEGERSFTFDKVDYDYPAEPVETDYFAEEPQMDVSREEKITATTTAPVESSGYKNGYRRETQSSYSSTKEPAPPQRTSQAQWGKEKAYNPYAEVAESRESLNKSDDEVSVPHVVRPRVRDDPRPVVLDRGVYKITEYKFKSRSDQDQRVEVSDAEAKRQAQPRYTYEERNRGRTATQEEVEIRTRMHDSPASTLVRQSKRPDMDLPPSTGAVKYLRDRIEMGGNNNNEQKKATKRIDIYESLNQS</sequence>
<feature type="region of interest" description="Disordered" evidence="1">
    <location>
        <begin position="27"/>
        <end position="120"/>
    </location>
</feature>
<proteinExistence type="predicted"/>